<dbReference type="EMBL" id="QXXQ01000014">
    <property type="protein sequence ID" value="RID90356.1"/>
    <property type="molecule type" value="Genomic_DNA"/>
</dbReference>
<gene>
    <name evidence="1" type="ORF">D2N39_18500</name>
</gene>
<evidence type="ECO:0000313" key="2">
    <source>
        <dbReference type="Proteomes" id="UP000266649"/>
    </source>
</evidence>
<reference evidence="1 2" key="1">
    <citation type="submission" date="2018-09" db="EMBL/GenBank/DDBJ databases">
        <title>Gemmobacter lutimaris sp. nov., a marine bacterium isolated from tidal flat.</title>
        <authorList>
            <person name="Lee D.W."/>
            <person name="Yoo Y."/>
            <person name="Kim J.-J."/>
            <person name="Kim B.S."/>
        </authorList>
    </citation>
    <scope>NUCLEOTIDE SEQUENCE [LARGE SCALE GENOMIC DNA]</scope>
    <source>
        <strain evidence="1 2">YJ-T1-11</strain>
    </source>
</reference>
<organism evidence="1 2">
    <name type="scientific">Gemmobacter lutimaris</name>
    <dbReference type="NCBI Taxonomy" id="2306023"/>
    <lineage>
        <taxon>Bacteria</taxon>
        <taxon>Pseudomonadati</taxon>
        <taxon>Pseudomonadota</taxon>
        <taxon>Alphaproteobacteria</taxon>
        <taxon>Rhodobacterales</taxon>
        <taxon>Paracoccaceae</taxon>
        <taxon>Gemmobacter</taxon>
    </lineage>
</organism>
<accession>A0A398BT21</accession>
<dbReference type="SUPFAM" id="SSF52540">
    <property type="entry name" value="P-loop containing nucleoside triphosphate hydrolases"/>
    <property type="match status" value="1"/>
</dbReference>
<keyword evidence="2" id="KW-1185">Reference proteome</keyword>
<comment type="caution">
    <text evidence="1">The sequence shown here is derived from an EMBL/GenBank/DDBJ whole genome shotgun (WGS) entry which is preliminary data.</text>
</comment>
<evidence type="ECO:0000313" key="1">
    <source>
        <dbReference type="EMBL" id="RID90356.1"/>
    </source>
</evidence>
<proteinExistence type="predicted"/>
<protein>
    <recommendedName>
        <fullName evidence="3">Sulfotransferase family protein</fullName>
    </recommendedName>
</protein>
<name>A0A398BT21_9RHOB</name>
<dbReference type="AlphaFoldDB" id="A0A398BT21"/>
<dbReference type="Proteomes" id="UP000266649">
    <property type="component" value="Unassembled WGS sequence"/>
</dbReference>
<sequence>MQGDVLWLGLHKTGTTFLQKSLDLSQPALIAAGIAWVSLDEFRRKWTRPLLHDGHDTPPAPADLPPGLRHRLVFDENIPALVQHGLKPRGFYPRAGERARIIADHLRLERPRLVLGLRGFASFVPSLYCETLKSTPFKPFRAFLRQPIEAMSWLPLIDRLLAAFPGSDLLLYRAEDLPGQEARLLSRVTGLPESAFTLLGAPERVGFSQEAVMRLHAMAEAGPVSQAEVHRLVRDLPRGPGRPGFMPWSAGEKALLDAAYARDLAEVKARAARPDGRMIWLDLAVPA</sequence>
<dbReference type="InterPro" id="IPR027417">
    <property type="entry name" value="P-loop_NTPase"/>
</dbReference>
<evidence type="ECO:0008006" key="3">
    <source>
        <dbReference type="Google" id="ProtNLM"/>
    </source>
</evidence>